<sequence>MTRIGHHAPLVGRACSTLLYGWYVHVGERLTNAAAGPSRGSLSPTSDSGTGSMTRALKHLIGPQAHLVSLFRTIRAVPYGLRLPIFGPVSTLNEILNIHDNFGKGELRHVEIERYLRQTAAPVIVDCGVNVGITVRWWRHLNPQARVIGIDMMEEAHAFTKARLPGMADWYEPVTCALAAQPGLSMEISFDDPLLGENSVTSGPKAHKRRVVTATLDGALLHQGVRQIDLLKIDIEGYGAEALKGAGNVLPMVRYVFFETHSRSETSEAAALLHNAGFNLISLRNRSFVYENVAACRPSRRS</sequence>
<dbReference type="InterPro" id="IPR006342">
    <property type="entry name" value="FkbM_mtfrase"/>
</dbReference>
<dbReference type="InterPro" id="IPR029063">
    <property type="entry name" value="SAM-dependent_MTases_sf"/>
</dbReference>
<dbReference type="EMBL" id="CP021109">
    <property type="protein sequence ID" value="ARP85106.1"/>
    <property type="molecule type" value="Genomic_DNA"/>
</dbReference>
<dbReference type="Proteomes" id="UP000194139">
    <property type="component" value="Chromosome"/>
</dbReference>
<evidence type="ECO:0000313" key="2">
    <source>
        <dbReference type="EMBL" id="ARP85106.1"/>
    </source>
</evidence>
<gene>
    <name evidence="2" type="ORF">CAL13_01890</name>
</gene>
<evidence type="ECO:0000313" key="3">
    <source>
        <dbReference type="Proteomes" id="UP000194139"/>
    </source>
</evidence>
<protein>
    <recommendedName>
        <fullName evidence="1">Methyltransferase FkbM domain-containing protein</fullName>
    </recommendedName>
</protein>
<evidence type="ECO:0000259" key="1">
    <source>
        <dbReference type="Pfam" id="PF05050"/>
    </source>
</evidence>
<dbReference type="GO" id="GO:0008171">
    <property type="term" value="F:O-methyltransferase activity"/>
    <property type="evidence" value="ECO:0007669"/>
    <property type="project" value="TreeGrafter"/>
</dbReference>
<feature type="domain" description="Methyltransferase FkbM" evidence="1">
    <location>
        <begin position="186"/>
        <end position="279"/>
    </location>
</feature>
<keyword evidence="3" id="KW-1185">Reference proteome</keyword>
<dbReference type="Pfam" id="PF05050">
    <property type="entry name" value="Methyltransf_21"/>
    <property type="match status" value="1"/>
</dbReference>
<dbReference type="PANTHER" id="PTHR36973">
    <property type="entry name" value="SLL1456 PROTEIN-RELATED"/>
    <property type="match status" value="1"/>
</dbReference>
<accession>A0A1W6YVL1</accession>
<dbReference type="SUPFAM" id="SSF53335">
    <property type="entry name" value="S-adenosyl-L-methionine-dependent methyltransferases"/>
    <property type="match status" value="1"/>
</dbReference>
<proteinExistence type="predicted"/>
<name>A0A1W6YVL1_9BORD</name>
<dbReference type="Gene3D" id="3.40.50.150">
    <property type="entry name" value="Vaccinia Virus protein VP39"/>
    <property type="match status" value="1"/>
</dbReference>
<dbReference type="PANTHER" id="PTHR36973:SF4">
    <property type="entry name" value="NODULATION PROTEIN"/>
    <property type="match status" value="1"/>
</dbReference>
<organism evidence="2 3">
    <name type="scientific">Bordetella genomosp. 9</name>
    <dbReference type="NCBI Taxonomy" id="1416803"/>
    <lineage>
        <taxon>Bacteria</taxon>
        <taxon>Pseudomonadati</taxon>
        <taxon>Pseudomonadota</taxon>
        <taxon>Betaproteobacteria</taxon>
        <taxon>Burkholderiales</taxon>
        <taxon>Alcaligenaceae</taxon>
        <taxon>Bordetella</taxon>
    </lineage>
</organism>
<dbReference type="AlphaFoldDB" id="A0A1W6YVL1"/>
<dbReference type="InterPro" id="IPR053188">
    <property type="entry name" value="FkbM_Methyltransferase"/>
</dbReference>
<reference evidence="2 3" key="1">
    <citation type="submission" date="2017-05" db="EMBL/GenBank/DDBJ databases">
        <title>Complete and WGS of Bordetella genogroups.</title>
        <authorList>
            <person name="Spilker T."/>
            <person name="LiPuma J."/>
        </authorList>
    </citation>
    <scope>NUCLEOTIDE SEQUENCE [LARGE SCALE GENOMIC DNA]</scope>
    <source>
        <strain evidence="2 3">AU17164</strain>
    </source>
</reference>
<dbReference type="NCBIfam" id="TIGR01444">
    <property type="entry name" value="fkbM_fam"/>
    <property type="match status" value="1"/>
</dbReference>